<keyword evidence="4" id="KW-0732">Signal</keyword>
<evidence type="ECO:0000259" key="6">
    <source>
        <dbReference type="Pfam" id="PF00930"/>
    </source>
</evidence>
<dbReference type="SMR" id="A0A4D5SUH2"/>
<comment type="similarity">
    <text evidence="1">Belongs to the peptidase S9B family. DPPIV subfamily.</text>
</comment>
<accession>A0A4D5SUH2</accession>
<evidence type="ECO:0000259" key="5">
    <source>
        <dbReference type="Pfam" id="PF00326"/>
    </source>
</evidence>
<keyword evidence="2" id="KW-0325">Glycoprotein</keyword>
<feature type="signal peptide" evidence="4">
    <location>
        <begin position="1"/>
        <end position="19"/>
    </location>
</feature>
<evidence type="ECO:0000313" key="7">
    <source>
        <dbReference type="EMBL" id="QAY29072.1"/>
    </source>
</evidence>
<dbReference type="GO" id="GO:0008236">
    <property type="term" value="F:serine-type peptidase activity"/>
    <property type="evidence" value="ECO:0007669"/>
    <property type="project" value="InterPro"/>
</dbReference>
<dbReference type="PANTHER" id="PTHR11731">
    <property type="entry name" value="PROTEASE FAMILY S9B,C DIPEPTIDYL-PEPTIDASE IV-RELATED"/>
    <property type="match status" value="1"/>
</dbReference>
<sequence>MILHKVPLCIVLLFVATEGKSLTKSSGQEPFELNEFLRGTFGARSFNGSWLTEDSFLHKNSDGDIVLFNMNNKSSTPFLEKSILADYPGASTVVSPDHNYVLIRYNVSAVFRHSTTALYAIYDIQNKQYYDIADKSHTQIAQWAPVGHGLVYVYLNNIYYLEHPSGEAKAVTSDGDKGVIYNGVPDWVYEEEVLGTGSALWFSPDGKKIAFASFNDTLVDEFIYFTYGNPGDLEDQYPTEVRIRYPKVGRKNPDVTTSIADLQTGEASIVPFEFKPIPESTLQAEDYVLYDIVWVTNDELALMYTNRVQNQAELVRCNTDATCKPEASYKEEKGWLEPHIPKYNKAGTQRLEILPQPEGDDYFDHLVLTDVESGTTKRLTQGPFYVLSVFGWDEPNNLIYYAGSADNEPSQRHVYAVSTETNETKCLTCQMNTSMGACKYASAAFSKDFSFVTKVCQGPGPYVIEIQNTRDDSDVLLWEDNSALSEKLAAKALPVIKNLKVPVAGGFTANVRLLLPPDLDESSSKKYPAVVNVYGGPNSNQINDAYSSGFQNYIVTNRKYIYIYIDGRGSGRDGQNKMFQLYRKLGTVEIEDQIAVTKYLQETLPYIDANNTGIWGWSYGGFATAWVLVQDKQNVFKFGLSVAPVTSFIYYDSIYTERYMGLPTNEDNLGGYNRTDVTRRVELFRDKQFFLIHGNADDNVHYQQSMLLSKALEQADVPFRQQSYPDENHSLGTVYPHLYHTIDRFWARSFGLPDPPAPRLSPPEESND</sequence>
<dbReference type="SUPFAM" id="SSF53474">
    <property type="entry name" value="alpha/beta-Hydrolases"/>
    <property type="match status" value="1"/>
</dbReference>
<feature type="chain" id="PRO_5020034826" description="Venom dipeptidyl peptidase 4" evidence="4">
    <location>
        <begin position="20"/>
        <end position="768"/>
    </location>
</feature>
<dbReference type="InterPro" id="IPR001375">
    <property type="entry name" value="Peptidase_S9_cat"/>
</dbReference>
<dbReference type="GO" id="GO:0008239">
    <property type="term" value="F:dipeptidyl-peptidase activity"/>
    <property type="evidence" value="ECO:0007669"/>
    <property type="project" value="TreeGrafter"/>
</dbReference>
<evidence type="ECO:0000256" key="1">
    <source>
        <dbReference type="ARBA" id="ARBA00010036"/>
    </source>
</evidence>
<evidence type="ECO:0000256" key="3">
    <source>
        <dbReference type="ARBA" id="ARBA00072929"/>
    </source>
</evidence>
<dbReference type="FunFam" id="3.40.50.1820:FF:000003">
    <property type="entry name" value="Dipeptidyl peptidase 4"/>
    <property type="match status" value="1"/>
</dbReference>
<dbReference type="EMBL" id="MH265052">
    <property type="protein sequence ID" value="QAY29072.1"/>
    <property type="molecule type" value="mRNA"/>
</dbReference>
<dbReference type="InterPro" id="IPR002469">
    <property type="entry name" value="Peptidase_S9B_N"/>
</dbReference>
<dbReference type="Pfam" id="PF00326">
    <property type="entry name" value="Peptidase_S9"/>
    <property type="match status" value="1"/>
</dbReference>
<dbReference type="AlphaFoldDB" id="A0A4D5SUH2"/>
<organism evidence="7">
    <name type="scientific">Tenebrio molitor</name>
    <name type="common">Yellow mealworm beetle</name>
    <dbReference type="NCBI Taxonomy" id="7067"/>
    <lineage>
        <taxon>Eukaryota</taxon>
        <taxon>Metazoa</taxon>
        <taxon>Ecdysozoa</taxon>
        <taxon>Arthropoda</taxon>
        <taxon>Hexapoda</taxon>
        <taxon>Insecta</taxon>
        <taxon>Pterygota</taxon>
        <taxon>Neoptera</taxon>
        <taxon>Endopterygota</taxon>
        <taxon>Coleoptera</taxon>
        <taxon>Polyphaga</taxon>
        <taxon>Cucujiformia</taxon>
        <taxon>Tenebrionidae</taxon>
        <taxon>Tenebrio</taxon>
    </lineage>
</organism>
<feature type="domain" description="Dipeptidylpeptidase IV N-terminal" evidence="6">
    <location>
        <begin position="95"/>
        <end position="460"/>
    </location>
</feature>
<protein>
    <recommendedName>
        <fullName evidence="3">Venom dipeptidyl peptidase 4</fullName>
    </recommendedName>
</protein>
<dbReference type="Pfam" id="PF00930">
    <property type="entry name" value="DPPIV_N"/>
    <property type="match status" value="1"/>
</dbReference>
<proteinExistence type="evidence at transcript level"/>
<reference evidence="7" key="1">
    <citation type="submission" date="2018-04" db="EMBL/GenBank/DDBJ databases">
        <title>Complex of proline specific peptidases in the gut transcriptomes of stored product pests, Tribolium castaneum and Tenebrio molitor larvae.</title>
        <authorList>
            <person name="Tereshchenkova V.F."/>
            <person name="Filippova I.Y."/>
            <person name="Oppert B."/>
            <person name="Elpidina E.N."/>
        </authorList>
    </citation>
    <scope>NUCLEOTIDE SEQUENCE</scope>
</reference>
<feature type="domain" description="Peptidase S9 prolyl oligopeptidase catalytic" evidence="5">
    <location>
        <begin position="550"/>
        <end position="751"/>
    </location>
</feature>
<dbReference type="GO" id="GO:0006508">
    <property type="term" value="P:proteolysis"/>
    <property type="evidence" value="ECO:0007669"/>
    <property type="project" value="InterPro"/>
</dbReference>
<dbReference type="GO" id="GO:0005886">
    <property type="term" value="C:plasma membrane"/>
    <property type="evidence" value="ECO:0007669"/>
    <property type="project" value="TreeGrafter"/>
</dbReference>
<dbReference type="SUPFAM" id="SSF82171">
    <property type="entry name" value="DPP6 N-terminal domain-like"/>
    <property type="match status" value="1"/>
</dbReference>
<dbReference type="InterPro" id="IPR029058">
    <property type="entry name" value="AB_hydrolase_fold"/>
</dbReference>
<dbReference type="Gene3D" id="2.140.10.30">
    <property type="entry name" value="Dipeptidylpeptidase IV, N-terminal domain"/>
    <property type="match status" value="1"/>
</dbReference>
<dbReference type="Gene3D" id="3.40.50.1820">
    <property type="entry name" value="alpha/beta hydrolase"/>
    <property type="match status" value="1"/>
</dbReference>
<evidence type="ECO:0000256" key="2">
    <source>
        <dbReference type="ARBA" id="ARBA00023180"/>
    </source>
</evidence>
<name>A0A4D5SUH2_TENMO</name>
<dbReference type="PANTHER" id="PTHR11731:SF154">
    <property type="entry name" value="VENOM DIPEPTIDYL PEPTIDASE 4-LIKE PROTEIN"/>
    <property type="match status" value="1"/>
</dbReference>
<dbReference type="InterPro" id="IPR050278">
    <property type="entry name" value="Serine_Prot_S9B/DPPIV"/>
</dbReference>
<evidence type="ECO:0000256" key="4">
    <source>
        <dbReference type="SAM" id="SignalP"/>
    </source>
</evidence>